<dbReference type="Proteomes" id="UP000199258">
    <property type="component" value="Unassembled WGS sequence"/>
</dbReference>
<dbReference type="EMBL" id="FNDT01000019">
    <property type="protein sequence ID" value="SDI70050.1"/>
    <property type="molecule type" value="Genomic_DNA"/>
</dbReference>
<name>A0A1G8MRX6_9MICC</name>
<reference evidence="1 2" key="1">
    <citation type="submission" date="2016-10" db="EMBL/GenBank/DDBJ databases">
        <authorList>
            <person name="de Groot N.N."/>
        </authorList>
    </citation>
    <scope>NUCLEOTIDE SEQUENCE [LARGE SCALE GENOMIC DNA]</scope>
    <source>
        <strain evidence="1 2">NP_1H</strain>
    </source>
</reference>
<dbReference type="OrthoDB" id="9133858at2"/>
<organism evidence="1 2">
    <name type="scientific">Arthrobacter subterraneus</name>
    <dbReference type="NCBI Taxonomy" id="335973"/>
    <lineage>
        <taxon>Bacteria</taxon>
        <taxon>Bacillati</taxon>
        <taxon>Actinomycetota</taxon>
        <taxon>Actinomycetes</taxon>
        <taxon>Micrococcales</taxon>
        <taxon>Micrococcaceae</taxon>
        <taxon>Arthrobacter</taxon>
    </lineage>
</organism>
<accession>A0A1G8MRX6</accession>
<dbReference type="STRING" id="335973.SAMN04488693_11917"/>
<evidence type="ECO:0000313" key="1">
    <source>
        <dbReference type="EMBL" id="SDI70050.1"/>
    </source>
</evidence>
<dbReference type="AlphaFoldDB" id="A0A1G8MRX6"/>
<sequence>MPVPDRIRAVLESAHTVEQLAAVEHERWAHWQQYVHDQCERQEDGSLVIPADLAARWQVQIETKYAELSEREKESDREQVRRYLPVVLNALMI</sequence>
<evidence type="ECO:0000313" key="2">
    <source>
        <dbReference type="Proteomes" id="UP000199258"/>
    </source>
</evidence>
<proteinExistence type="predicted"/>
<protein>
    <submittedName>
        <fullName evidence="1">Uncharacterized protein</fullName>
    </submittedName>
</protein>
<keyword evidence="2" id="KW-1185">Reference proteome</keyword>
<gene>
    <name evidence="1" type="ORF">SAMN04488693_11917</name>
</gene>